<accession>Q08JN5</accession>
<name>Q08JN5_ECOLX</name>
<keyword evidence="2" id="KW-0614">Plasmid</keyword>
<sequence length="273" mass="31069">MKQKMNFRKLDMRLNIIVYIIIFFCSTFPIKGVCDNYYGVLHGSKNVKYKSPFAGVVILEDMIEGNVVTVERKLFSVLNHEYTAKKDIVVMKRDMEEKKLARLKGVKTHSTSMFSKGLISRESLHDIDEKISNAELTIMGLDIESKNLEQLLKLSSPFLHTPFIIRNIFVTNEQYVNAGDDIMVVELLDDFYIDVKFDPVSITGNIRDKRIRYRSLVNSLMGSATVVKNIRASGESTQGEDTSGLRIITLLIDGDRNELSNLLDTAFEIIIDD</sequence>
<keyword evidence="1" id="KW-0812">Transmembrane</keyword>
<gene>
    <name evidence="2" type="primary">aatB</name>
</gene>
<proteinExistence type="predicted"/>
<evidence type="ECO:0000313" key="2">
    <source>
        <dbReference type="EMBL" id="BAF33902.1"/>
    </source>
</evidence>
<keyword evidence="1" id="KW-0472">Membrane</keyword>
<keyword evidence="1" id="KW-1133">Transmembrane helix</keyword>
<feature type="transmembrane region" description="Helical" evidence="1">
    <location>
        <begin position="12"/>
        <end position="30"/>
    </location>
</feature>
<dbReference type="AlphaFoldDB" id="Q08JN5"/>
<reference evidence="2" key="1">
    <citation type="submission" date="2006-03" db="EMBL/GenBank/DDBJ databases">
        <title>pO86A1 is a Tn5-insert derivative of adherence plasmid pO86A in strain DIJ1.</title>
        <authorList>
            <person name="Yamamoto T."/>
        </authorList>
    </citation>
    <scope>NUCLEOTIDE SEQUENCE</scope>
    <source>
        <strain evidence="2">DIJ1</strain>
        <plasmid evidence="2">pO86A1</plasmid>
    </source>
</reference>
<geneLocation type="plasmid" evidence="2">
    <name>pO86A1</name>
</geneLocation>
<organism evidence="2">
    <name type="scientific">Escherichia coli</name>
    <dbReference type="NCBI Taxonomy" id="562"/>
    <lineage>
        <taxon>Bacteria</taxon>
        <taxon>Pseudomonadati</taxon>
        <taxon>Pseudomonadota</taxon>
        <taxon>Gammaproteobacteria</taxon>
        <taxon>Enterobacterales</taxon>
        <taxon>Enterobacteriaceae</taxon>
        <taxon>Escherichia</taxon>
    </lineage>
</organism>
<protein>
    <submittedName>
        <fullName evidence="2">AatB</fullName>
    </submittedName>
</protein>
<dbReference type="RefSeq" id="WP_011666434.1">
    <property type="nucleotide sequence ID" value="NC_008460.1"/>
</dbReference>
<dbReference type="EMBL" id="AB255435">
    <property type="protein sequence ID" value="BAF33902.1"/>
    <property type="molecule type" value="Genomic_DNA"/>
</dbReference>
<evidence type="ECO:0000256" key="1">
    <source>
        <dbReference type="SAM" id="Phobius"/>
    </source>
</evidence>